<dbReference type="InterPro" id="IPR006058">
    <property type="entry name" value="2Fe2S_fd_BS"/>
</dbReference>
<reference evidence="8" key="2">
    <citation type="submission" date="2023-01" db="EMBL/GenBank/DDBJ databases">
        <title>Draft genome sequence of Sneathiella chinensis strain NBRC 103408.</title>
        <authorList>
            <person name="Sun Q."/>
            <person name="Mori K."/>
        </authorList>
    </citation>
    <scope>NUCLEOTIDE SEQUENCE</scope>
    <source>
        <strain evidence="8">NBRC 103408</strain>
    </source>
</reference>
<protein>
    <submittedName>
        <fullName evidence="8">Xanthine dehydrogenase small subunit</fullName>
    </submittedName>
</protein>
<sequence length="488" mass="53682">MRNKIRFIHRGRIRELDTVDPTRTVLNFLRYDDALAGTKEGCAEGDCGACTVVLGERVGNHVRYQAVNACIQFLPMLDGKELITVEDLKGEDGSLHPAQQALVEQNATQCGFCTPGFVMSLFAEMHNTAPATRRDIDTVLAGNLCRCTGYGPIIDAARQIAATRPTDKFTERMIETASLLEHLEGDKTLALEWQGRRYFAPGTPEELAQLLADYPDATILAGATDVGLWVTKQHRVLDTIIYIGRIAALRTLREQDGTLEIGAGVTYSDAWQMLEQTYGDFGELVRRIASTQIRNSGTIGGNIANGSPIGDTPPSLIALGATLTLRSQKGTRQIALEDFFIDYGKQDRQPGEFVEKITLPLPREGDLFRNYKISKRFDQDISAVCGAFNLQLDGTRVADIRICFGGMAGTPLRAKLAEQALIGKDWSADNLASALQALAQDYTPMTDMRASADYRMTVAQNLLRKFFIETTQPETQTRLVGEGRLAHA</sequence>
<organism evidence="8 9">
    <name type="scientific">Sneathiella chinensis</name>
    <dbReference type="NCBI Taxonomy" id="349750"/>
    <lineage>
        <taxon>Bacteria</taxon>
        <taxon>Pseudomonadati</taxon>
        <taxon>Pseudomonadota</taxon>
        <taxon>Alphaproteobacteria</taxon>
        <taxon>Sneathiellales</taxon>
        <taxon>Sneathiellaceae</taxon>
        <taxon>Sneathiella</taxon>
    </lineage>
</organism>
<dbReference type="InterPro" id="IPR016167">
    <property type="entry name" value="FAD-bd_PCMH_sub1"/>
</dbReference>
<dbReference type="Gene3D" id="3.30.390.50">
    <property type="entry name" value="CO dehydrogenase flavoprotein, C-terminal domain"/>
    <property type="match status" value="1"/>
</dbReference>
<dbReference type="Gene3D" id="3.30.465.10">
    <property type="match status" value="1"/>
</dbReference>
<dbReference type="InterPro" id="IPR016208">
    <property type="entry name" value="Ald_Oxase/xanthine_DH-like"/>
</dbReference>
<dbReference type="InterPro" id="IPR036683">
    <property type="entry name" value="CO_DH_flav_C_dom_sf"/>
</dbReference>
<dbReference type="InterPro" id="IPR036010">
    <property type="entry name" value="2Fe-2S_ferredoxin-like_sf"/>
</dbReference>
<evidence type="ECO:0000256" key="2">
    <source>
        <dbReference type="ARBA" id="ARBA00022723"/>
    </source>
</evidence>
<dbReference type="EMBL" id="BSNF01000006">
    <property type="protein sequence ID" value="GLQ06150.1"/>
    <property type="molecule type" value="Genomic_DNA"/>
</dbReference>
<comment type="caution">
    <text evidence="8">The sequence shown here is derived from an EMBL/GenBank/DDBJ whole genome shotgun (WGS) entry which is preliminary data.</text>
</comment>
<evidence type="ECO:0000313" key="9">
    <source>
        <dbReference type="Proteomes" id="UP001161409"/>
    </source>
</evidence>
<dbReference type="InterPro" id="IPR016169">
    <property type="entry name" value="FAD-bd_PCMH_sub2"/>
</dbReference>
<dbReference type="SUPFAM" id="SSF47741">
    <property type="entry name" value="CO dehydrogenase ISP C-domain like"/>
    <property type="match status" value="1"/>
</dbReference>
<dbReference type="RefSeq" id="WP_169560209.1">
    <property type="nucleotide sequence ID" value="NZ_BSNF01000006.1"/>
</dbReference>
<keyword evidence="1" id="KW-0285">Flavoprotein</keyword>
<dbReference type="InterPro" id="IPR012175">
    <property type="entry name" value="Xanth_DH_ssu_bac"/>
</dbReference>
<dbReference type="Gene3D" id="3.30.43.10">
    <property type="entry name" value="Uridine Diphospho-n-acetylenolpyruvylglucosamine Reductase, domain 2"/>
    <property type="match status" value="1"/>
</dbReference>
<dbReference type="InterPro" id="IPR012675">
    <property type="entry name" value="Beta-grasp_dom_sf"/>
</dbReference>
<dbReference type="PROSITE" id="PS00197">
    <property type="entry name" value="2FE2S_FER_1"/>
    <property type="match status" value="1"/>
</dbReference>
<dbReference type="SMART" id="SM01092">
    <property type="entry name" value="CO_deh_flav_C"/>
    <property type="match status" value="1"/>
</dbReference>
<dbReference type="CDD" id="cd00207">
    <property type="entry name" value="fer2"/>
    <property type="match status" value="1"/>
</dbReference>
<keyword evidence="5" id="KW-0408">Iron</keyword>
<dbReference type="PROSITE" id="PS51387">
    <property type="entry name" value="FAD_PCMH"/>
    <property type="match status" value="1"/>
</dbReference>
<dbReference type="InterPro" id="IPR002346">
    <property type="entry name" value="Mopterin_DH_FAD-bd"/>
</dbReference>
<proteinExistence type="predicted"/>
<dbReference type="Pfam" id="PF00941">
    <property type="entry name" value="FAD_binding_5"/>
    <property type="match status" value="1"/>
</dbReference>
<accession>A0ABQ5U1U5</accession>
<dbReference type="SUPFAM" id="SSF56176">
    <property type="entry name" value="FAD-binding/transporter-associated domain-like"/>
    <property type="match status" value="1"/>
</dbReference>
<evidence type="ECO:0000256" key="4">
    <source>
        <dbReference type="ARBA" id="ARBA00023002"/>
    </source>
</evidence>
<dbReference type="InterPro" id="IPR036884">
    <property type="entry name" value="2Fe-2S-bd_dom_sf"/>
</dbReference>
<dbReference type="Proteomes" id="UP001161409">
    <property type="component" value="Unassembled WGS sequence"/>
</dbReference>
<dbReference type="InterPro" id="IPR002888">
    <property type="entry name" value="2Fe-2S-bd"/>
</dbReference>
<evidence type="ECO:0000259" key="7">
    <source>
        <dbReference type="PROSITE" id="PS51387"/>
    </source>
</evidence>
<dbReference type="PROSITE" id="PS51085">
    <property type="entry name" value="2FE2S_FER_2"/>
    <property type="match status" value="1"/>
</dbReference>
<evidence type="ECO:0000313" key="8">
    <source>
        <dbReference type="EMBL" id="GLQ06150.1"/>
    </source>
</evidence>
<dbReference type="InterPro" id="IPR016166">
    <property type="entry name" value="FAD-bd_PCMH"/>
</dbReference>
<keyword evidence="3" id="KW-0274">FAD</keyword>
<dbReference type="NCBIfam" id="TIGR02963">
    <property type="entry name" value="xanthine_xdhA"/>
    <property type="match status" value="1"/>
</dbReference>
<dbReference type="InterPro" id="IPR005107">
    <property type="entry name" value="CO_DH_flav_C"/>
</dbReference>
<evidence type="ECO:0000256" key="1">
    <source>
        <dbReference type="ARBA" id="ARBA00022630"/>
    </source>
</evidence>
<keyword evidence="9" id="KW-1185">Reference proteome</keyword>
<dbReference type="PIRSF" id="PIRSF036557">
    <property type="entry name" value="XdhA_RC"/>
    <property type="match status" value="1"/>
</dbReference>
<dbReference type="Pfam" id="PF03450">
    <property type="entry name" value="CO_deh_flav_C"/>
    <property type="match status" value="1"/>
</dbReference>
<dbReference type="Gene3D" id="3.10.20.30">
    <property type="match status" value="1"/>
</dbReference>
<keyword evidence="2" id="KW-0479">Metal-binding</keyword>
<reference evidence="8" key="1">
    <citation type="journal article" date="2014" name="Int. J. Syst. Evol. Microbiol.">
        <title>Complete genome of a new Firmicutes species belonging to the dominant human colonic microbiota ('Ruminococcus bicirculans') reveals two chromosomes and a selective capacity to utilize plant glucans.</title>
        <authorList>
            <consortium name="NISC Comparative Sequencing Program"/>
            <person name="Wegmann U."/>
            <person name="Louis P."/>
            <person name="Goesmann A."/>
            <person name="Henrissat B."/>
            <person name="Duncan S.H."/>
            <person name="Flint H.J."/>
        </authorList>
    </citation>
    <scope>NUCLEOTIDE SEQUENCE</scope>
    <source>
        <strain evidence="8">NBRC 103408</strain>
    </source>
</reference>
<keyword evidence="4" id="KW-0560">Oxidoreductase</keyword>
<evidence type="ECO:0000256" key="3">
    <source>
        <dbReference type="ARBA" id="ARBA00022827"/>
    </source>
</evidence>
<dbReference type="InterPro" id="IPR036318">
    <property type="entry name" value="FAD-bd_PCMH-like_sf"/>
</dbReference>
<dbReference type="PANTHER" id="PTHR45444:SF3">
    <property type="entry name" value="XANTHINE DEHYDROGENASE"/>
    <property type="match status" value="1"/>
</dbReference>
<dbReference type="SUPFAM" id="SSF54292">
    <property type="entry name" value="2Fe-2S ferredoxin-like"/>
    <property type="match status" value="1"/>
</dbReference>
<dbReference type="SUPFAM" id="SSF55447">
    <property type="entry name" value="CO dehydrogenase flavoprotein C-terminal domain-like"/>
    <property type="match status" value="1"/>
</dbReference>
<dbReference type="InterPro" id="IPR001041">
    <property type="entry name" value="2Fe-2S_ferredoxin-type"/>
</dbReference>
<gene>
    <name evidence="8" type="ORF">GCM10007924_13710</name>
</gene>
<dbReference type="Gene3D" id="1.10.150.120">
    <property type="entry name" value="[2Fe-2S]-binding domain"/>
    <property type="match status" value="1"/>
</dbReference>
<feature type="domain" description="FAD-binding PCMH-type" evidence="7">
    <location>
        <begin position="191"/>
        <end position="364"/>
    </location>
</feature>
<dbReference type="PANTHER" id="PTHR45444">
    <property type="entry name" value="XANTHINE DEHYDROGENASE"/>
    <property type="match status" value="1"/>
</dbReference>
<dbReference type="InterPro" id="IPR014307">
    <property type="entry name" value="Xanthine_DH_ssu"/>
</dbReference>
<dbReference type="Pfam" id="PF01799">
    <property type="entry name" value="Fer2_2"/>
    <property type="match status" value="1"/>
</dbReference>
<name>A0ABQ5U1U5_9PROT</name>
<evidence type="ECO:0000259" key="6">
    <source>
        <dbReference type="PROSITE" id="PS51085"/>
    </source>
</evidence>
<dbReference type="Pfam" id="PF00111">
    <property type="entry name" value="Fer2"/>
    <property type="match status" value="1"/>
</dbReference>
<evidence type="ECO:0000256" key="5">
    <source>
        <dbReference type="ARBA" id="ARBA00023004"/>
    </source>
</evidence>
<feature type="domain" description="2Fe-2S ferredoxin-type" evidence="6">
    <location>
        <begin position="3"/>
        <end position="88"/>
    </location>
</feature>